<comment type="catalytic activity">
    <reaction evidence="1">
        <text>ATP + protein L-histidine = ADP + protein N-phospho-L-histidine.</text>
        <dbReference type="EC" id="2.7.13.3"/>
    </reaction>
</comment>
<organism evidence="16 17">
    <name type="scientific">Paraflavitalea soli</name>
    <dbReference type="NCBI Taxonomy" id="2315862"/>
    <lineage>
        <taxon>Bacteria</taxon>
        <taxon>Pseudomonadati</taxon>
        <taxon>Bacteroidota</taxon>
        <taxon>Chitinophagia</taxon>
        <taxon>Chitinophagales</taxon>
        <taxon>Chitinophagaceae</taxon>
        <taxon>Paraflavitalea</taxon>
    </lineage>
</organism>
<evidence type="ECO:0000313" key="17">
    <source>
        <dbReference type="Proteomes" id="UP000263900"/>
    </source>
</evidence>
<keyword evidence="17" id="KW-1185">Reference proteome</keyword>
<dbReference type="CDD" id="cd16922">
    <property type="entry name" value="HATPase_EvgS-ArcB-TorS-like"/>
    <property type="match status" value="1"/>
</dbReference>
<dbReference type="Gene3D" id="1.10.287.130">
    <property type="match status" value="1"/>
</dbReference>
<dbReference type="SUPFAM" id="SSF63829">
    <property type="entry name" value="Calcium-dependent phosphotriesterase"/>
    <property type="match status" value="3"/>
</dbReference>
<evidence type="ECO:0000256" key="9">
    <source>
        <dbReference type="ARBA" id="ARBA00023015"/>
    </source>
</evidence>
<dbReference type="OrthoDB" id="1489484at2"/>
<evidence type="ECO:0000256" key="7">
    <source>
        <dbReference type="ARBA" id="ARBA00022840"/>
    </source>
</evidence>
<evidence type="ECO:0000256" key="1">
    <source>
        <dbReference type="ARBA" id="ARBA00000085"/>
    </source>
</evidence>
<dbReference type="GO" id="GO:0005524">
    <property type="term" value="F:ATP binding"/>
    <property type="evidence" value="ECO:0007669"/>
    <property type="project" value="UniProtKB-KW"/>
</dbReference>
<feature type="signal peptide" evidence="12">
    <location>
        <begin position="1"/>
        <end position="19"/>
    </location>
</feature>
<dbReference type="PROSITE" id="PS50110">
    <property type="entry name" value="RESPONSE_REGULATORY"/>
    <property type="match status" value="1"/>
</dbReference>
<feature type="domain" description="Histidine kinase" evidence="14">
    <location>
        <begin position="868"/>
        <end position="1089"/>
    </location>
</feature>
<keyword evidence="10" id="KW-0804">Transcription</keyword>
<evidence type="ECO:0000256" key="4">
    <source>
        <dbReference type="ARBA" id="ARBA00022679"/>
    </source>
</evidence>
<evidence type="ECO:0000259" key="15">
    <source>
        <dbReference type="PROSITE" id="PS50110"/>
    </source>
</evidence>
<dbReference type="Pfam" id="PF00072">
    <property type="entry name" value="Response_reg"/>
    <property type="match status" value="1"/>
</dbReference>
<dbReference type="Gene3D" id="2.60.40.10">
    <property type="entry name" value="Immunoglobulins"/>
    <property type="match status" value="1"/>
</dbReference>
<feature type="modified residue" description="4-aspartylphosphate" evidence="11">
    <location>
        <position position="1182"/>
    </location>
</feature>
<keyword evidence="12" id="KW-0732">Signal</keyword>
<dbReference type="GO" id="GO:0003700">
    <property type="term" value="F:DNA-binding transcription factor activity"/>
    <property type="evidence" value="ECO:0007669"/>
    <property type="project" value="InterPro"/>
</dbReference>
<gene>
    <name evidence="16" type="ORF">D3H65_17565</name>
</gene>
<keyword evidence="6 16" id="KW-0418">Kinase</keyword>
<dbReference type="PANTHER" id="PTHR43547:SF2">
    <property type="entry name" value="HYBRID SIGNAL TRANSDUCTION HISTIDINE KINASE C"/>
    <property type="match status" value="1"/>
</dbReference>
<dbReference type="SMART" id="SM00342">
    <property type="entry name" value="HTH_ARAC"/>
    <property type="match status" value="1"/>
</dbReference>
<dbReference type="PROSITE" id="PS50109">
    <property type="entry name" value="HIS_KIN"/>
    <property type="match status" value="1"/>
</dbReference>
<feature type="chain" id="PRO_5017824330" description="histidine kinase" evidence="12">
    <location>
        <begin position="20"/>
        <end position="1384"/>
    </location>
</feature>
<evidence type="ECO:0000313" key="16">
    <source>
        <dbReference type="EMBL" id="AXY75674.1"/>
    </source>
</evidence>
<dbReference type="SMART" id="SM00388">
    <property type="entry name" value="HisKA"/>
    <property type="match status" value="1"/>
</dbReference>
<dbReference type="InterPro" id="IPR011123">
    <property type="entry name" value="Y_Y_Y"/>
</dbReference>
<proteinExistence type="predicted"/>
<dbReference type="Pfam" id="PF00512">
    <property type="entry name" value="HisKA"/>
    <property type="match status" value="1"/>
</dbReference>
<dbReference type="InterPro" id="IPR036097">
    <property type="entry name" value="HisK_dim/P_sf"/>
</dbReference>
<dbReference type="InterPro" id="IPR011110">
    <property type="entry name" value="Reg_prop"/>
</dbReference>
<dbReference type="Gene3D" id="3.30.565.10">
    <property type="entry name" value="Histidine kinase-like ATPase, C-terminal domain"/>
    <property type="match status" value="1"/>
</dbReference>
<evidence type="ECO:0000256" key="5">
    <source>
        <dbReference type="ARBA" id="ARBA00022741"/>
    </source>
</evidence>
<dbReference type="PRINTS" id="PR00344">
    <property type="entry name" value="BCTRLSENSOR"/>
</dbReference>
<dbReference type="Pfam" id="PF12833">
    <property type="entry name" value="HTH_18"/>
    <property type="match status" value="1"/>
</dbReference>
<dbReference type="Pfam" id="PF02518">
    <property type="entry name" value="HATPase_c"/>
    <property type="match status" value="1"/>
</dbReference>
<feature type="domain" description="Response regulatory" evidence="15">
    <location>
        <begin position="1134"/>
        <end position="1249"/>
    </location>
</feature>
<evidence type="ECO:0000256" key="3">
    <source>
        <dbReference type="ARBA" id="ARBA00022553"/>
    </source>
</evidence>
<dbReference type="InterPro" id="IPR015943">
    <property type="entry name" value="WD40/YVTN_repeat-like_dom_sf"/>
</dbReference>
<dbReference type="Pfam" id="PF07494">
    <property type="entry name" value="Reg_prop"/>
    <property type="match status" value="9"/>
</dbReference>
<reference evidence="16 17" key="1">
    <citation type="submission" date="2018-09" db="EMBL/GenBank/DDBJ databases">
        <title>Genome sequencing of strain 6GH32-13.</title>
        <authorList>
            <person name="Weon H.-Y."/>
            <person name="Heo J."/>
            <person name="Kwon S.-W."/>
        </authorList>
    </citation>
    <scope>NUCLEOTIDE SEQUENCE [LARGE SCALE GENOMIC DNA]</scope>
    <source>
        <strain evidence="16 17">5GH32-13</strain>
    </source>
</reference>
<evidence type="ECO:0000256" key="2">
    <source>
        <dbReference type="ARBA" id="ARBA00012438"/>
    </source>
</evidence>
<dbReference type="CDD" id="cd00082">
    <property type="entry name" value="HisKA"/>
    <property type="match status" value="1"/>
</dbReference>
<dbReference type="RefSeq" id="WP_119051555.1">
    <property type="nucleotide sequence ID" value="NZ_CP032157.1"/>
</dbReference>
<dbReference type="SMART" id="SM00387">
    <property type="entry name" value="HATPase_c"/>
    <property type="match status" value="1"/>
</dbReference>
<dbReference type="InterPro" id="IPR013783">
    <property type="entry name" value="Ig-like_fold"/>
</dbReference>
<dbReference type="SMART" id="SM00448">
    <property type="entry name" value="REC"/>
    <property type="match status" value="1"/>
</dbReference>
<dbReference type="Gene3D" id="3.40.50.2300">
    <property type="match status" value="1"/>
</dbReference>
<evidence type="ECO:0000256" key="12">
    <source>
        <dbReference type="SAM" id="SignalP"/>
    </source>
</evidence>
<dbReference type="SUPFAM" id="SSF47384">
    <property type="entry name" value="Homodimeric domain of signal transducing histidine kinase"/>
    <property type="match status" value="1"/>
</dbReference>
<dbReference type="InterPro" id="IPR036890">
    <property type="entry name" value="HATPase_C_sf"/>
</dbReference>
<evidence type="ECO:0000256" key="6">
    <source>
        <dbReference type="ARBA" id="ARBA00022777"/>
    </source>
</evidence>
<dbReference type="FunFam" id="2.60.40.10:FF:000791">
    <property type="entry name" value="Two-component system sensor histidine kinase/response regulator"/>
    <property type="match status" value="1"/>
</dbReference>
<dbReference type="PROSITE" id="PS01124">
    <property type="entry name" value="HTH_ARAC_FAMILY_2"/>
    <property type="match status" value="1"/>
</dbReference>
<evidence type="ECO:0000256" key="10">
    <source>
        <dbReference type="ARBA" id="ARBA00023163"/>
    </source>
</evidence>
<dbReference type="FunFam" id="1.10.287.130:FF:000045">
    <property type="entry name" value="Two-component system sensor histidine kinase/response regulator"/>
    <property type="match status" value="1"/>
</dbReference>
<dbReference type="InterPro" id="IPR001789">
    <property type="entry name" value="Sig_transdc_resp-reg_receiver"/>
</dbReference>
<keyword evidence="8" id="KW-0902">Two-component regulatory system</keyword>
<evidence type="ECO:0000259" key="13">
    <source>
        <dbReference type="PROSITE" id="PS01124"/>
    </source>
</evidence>
<dbReference type="InterPro" id="IPR003594">
    <property type="entry name" value="HATPase_dom"/>
</dbReference>
<dbReference type="InterPro" id="IPR011006">
    <property type="entry name" value="CheY-like_superfamily"/>
</dbReference>
<keyword evidence="7" id="KW-0067">ATP-binding</keyword>
<dbReference type="EC" id="2.7.13.3" evidence="2"/>
<name>A0A3B7MMD7_9BACT</name>
<dbReference type="FunFam" id="3.30.565.10:FF:000037">
    <property type="entry name" value="Hybrid sensor histidine kinase/response regulator"/>
    <property type="match status" value="1"/>
</dbReference>
<sequence length="1384" mass="157592">MRKLVILIILCTTGSILCAQTQQYQFSRIDISQGLSNNQVNNIFRDSKGFMWFGTMAGLNRYDGYHFTIFRHNLYDSSTISDDYIVRIFEGPDNTIWILNRVGLNVFDPLTEKFNRNASAALARYALPPATVTNILRDSKGNFWFIMAGAGLYKYESTTRKTSRIYQPVGTGATQVGPVDLREDTRGDLWVVFNNGEIEKMDGRTGAVTFKTSVLATAMRRELYNYSLYVDADNELWLYVSNDARGVFRYDPASGAFQHIIGEEGSFRLNNNIVNGLLQDNKGNIWVCTDHGGINILNKKKWTSQYLMANDDDPKSLSQNSIITAYKDKAGVIWLGTFKKGINYYRERTVSFPLFAHQPSDGNSLPYNDVNKFVEDAAGNLWIGTNGGGLIYFDRSKKTFRQFLHNPADPRSLSNNVIVSLYIDRSQRLWIGSYFGGLDCYDGKNFIHYRHSGNPNSISDNRVWEIFEDSKKEMWIGTLSGGLERFDRQKNIFYHHRVSQPGSVSADYIAALMEDKEGKLWIGTSNGVDVLLRRPNMPDSFAHYFNIPGNAASLSNNNTITLLQDKKGNIWIGTRDGLNLFDPHKNAFQVFRRENGLPDNTIQTMLEDDEGGLWISGPNGISHIKAQYDEQKKSVVLQCHNYDELDGLQGTAFNENAALKTSKGELIFGGANGFNIFHPAAIVPDRQSFPMAFTDLRIFNKSIGIGEKVAGRVVLPQSIAQTGDITLRYNENVLSIEFAALNFSNAEKNKYAYKLEGFNEDWTTTDGKMRLATYTNLDPGDYTFRVRSATNNDIWNKEELSLHIKILPPFWKTPWAYVLYALVLAGILWFSRHMIVQRARIRFQLEQQRKEAQRMHELDMMKIRFFTNVSHEFRTPLSLILTPVEKMIQQSEDDGQQKQFRLIHRNARRLLNLVNQLLDFRKMEVQELRLNTAQADIIKFTKEISYSFTDIADKKNIRFNFYTKVDSLVTQFDHDKLERILFNLVSNAFKFTPEHGSITVALHSEEKEPGKPWLAIQVKDTGIGIPKEKQEQIFERFFQHDIPGSMVNQGSGIGLSITKEFVKLHNGYITVDSEVEKGSCFTVWLPVQTASVAPLAASPELVIPDEPAQAIALQSEDWQPEPLPAGTHEGRKKMLLLVEDNEDFRFYLKDNLRQQFTILEAANGKEGWQKALGHHPDLVVSDISMPEMNGIDLCQKIKKDQRTSHIPVILLTALAGEEQQLKGLETGANDYLTKPFNFEILLSRIRNLLSQQAIARKTFEKRIDVRPADVHTTSPDEQFLHQVMEIIEKNMANPDFSVEEMSKGVFMSRVALYKKILALTGKTPIEFIRSVRLKRAAQLLEKSEMTVAEIAYEVGFNNPKYFSKYFKMEFHVLPSQWGVGGAQT</sequence>
<dbReference type="SUPFAM" id="SSF55874">
    <property type="entry name" value="ATPase domain of HSP90 chaperone/DNA topoisomerase II/histidine kinase"/>
    <property type="match status" value="1"/>
</dbReference>
<evidence type="ECO:0000256" key="11">
    <source>
        <dbReference type="PROSITE-ProRule" id="PRU00169"/>
    </source>
</evidence>
<keyword evidence="5" id="KW-0547">Nucleotide-binding</keyword>
<dbReference type="GO" id="GO:0000155">
    <property type="term" value="F:phosphorelay sensor kinase activity"/>
    <property type="evidence" value="ECO:0007669"/>
    <property type="project" value="InterPro"/>
</dbReference>
<dbReference type="PANTHER" id="PTHR43547">
    <property type="entry name" value="TWO-COMPONENT HISTIDINE KINASE"/>
    <property type="match status" value="1"/>
</dbReference>
<dbReference type="InterPro" id="IPR004358">
    <property type="entry name" value="Sig_transdc_His_kin-like_C"/>
</dbReference>
<dbReference type="InterPro" id="IPR005467">
    <property type="entry name" value="His_kinase_dom"/>
</dbReference>
<dbReference type="Proteomes" id="UP000263900">
    <property type="component" value="Chromosome"/>
</dbReference>
<evidence type="ECO:0000256" key="8">
    <source>
        <dbReference type="ARBA" id="ARBA00023012"/>
    </source>
</evidence>
<dbReference type="InterPro" id="IPR003661">
    <property type="entry name" value="HisK_dim/P_dom"/>
</dbReference>
<evidence type="ECO:0000259" key="14">
    <source>
        <dbReference type="PROSITE" id="PS50109"/>
    </source>
</evidence>
<accession>A0A3B7MMD7</accession>
<keyword evidence="9" id="KW-0805">Transcription regulation</keyword>
<dbReference type="SUPFAM" id="SSF52172">
    <property type="entry name" value="CheY-like"/>
    <property type="match status" value="1"/>
</dbReference>
<protein>
    <recommendedName>
        <fullName evidence="2">histidine kinase</fullName>
        <ecNumber evidence="2">2.7.13.3</ecNumber>
    </recommendedName>
</protein>
<dbReference type="SUPFAM" id="SSF46689">
    <property type="entry name" value="Homeodomain-like"/>
    <property type="match status" value="1"/>
</dbReference>
<dbReference type="Gene3D" id="2.130.10.10">
    <property type="entry name" value="YVTN repeat-like/Quinoprotein amine dehydrogenase"/>
    <property type="match status" value="2"/>
</dbReference>
<dbReference type="InterPro" id="IPR009057">
    <property type="entry name" value="Homeodomain-like_sf"/>
</dbReference>
<dbReference type="GO" id="GO:0043565">
    <property type="term" value="F:sequence-specific DNA binding"/>
    <property type="evidence" value="ECO:0007669"/>
    <property type="project" value="InterPro"/>
</dbReference>
<keyword evidence="4" id="KW-0808">Transferase</keyword>
<dbReference type="InterPro" id="IPR018060">
    <property type="entry name" value="HTH_AraC"/>
</dbReference>
<dbReference type="KEGG" id="pseg:D3H65_17565"/>
<keyword evidence="3 11" id="KW-0597">Phosphoprotein</keyword>
<dbReference type="Gene3D" id="1.10.10.60">
    <property type="entry name" value="Homeodomain-like"/>
    <property type="match status" value="1"/>
</dbReference>
<dbReference type="Pfam" id="PF07495">
    <property type="entry name" value="Y_Y_Y"/>
    <property type="match status" value="1"/>
</dbReference>
<dbReference type="CDD" id="cd17574">
    <property type="entry name" value="REC_OmpR"/>
    <property type="match status" value="1"/>
</dbReference>
<dbReference type="EMBL" id="CP032157">
    <property type="protein sequence ID" value="AXY75674.1"/>
    <property type="molecule type" value="Genomic_DNA"/>
</dbReference>
<feature type="domain" description="HTH araC/xylS-type" evidence="13">
    <location>
        <begin position="1281"/>
        <end position="1380"/>
    </location>
</feature>